<dbReference type="InterPro" id="IPR045524">
    <property type="entry name" value="DUF6473"/>
</dbReference>
<keyword evidence="3" id="KW-1185">Reference proteome</keyword>
<evidence type="ECO:0000313" key="3">
    <source>
        <dbReference type="Proteomes" id="UP000051870"/>
    </source>
</evidence>
<evidence type="ECO:0000259" key="1">
    <source>
        <dbReference type="Pfam" id="PF20078"/>
    </source>
</evidence>
<dbReference type="STRING" id="1715693.PH7735_03282"/>
<protein>
    <recommendedName>
        <fullName evidence="1">DUF6473 domain-containing protein</fullName>
    </recommendedName>
</protein>
<reference evidence="3" key="1">
    <citation type="submission" date="2015-09" db="EMBL/GenBank/DDBJ databases">
        <authorList>
            <person name="Rodrigo-Torres Lidia"/>
            <person name="Arahal R.David."/>
        </authorList>
    </citation>
    <scope>NUCLEOTIDE SEQUENCE [LARGE SCALE GENOMIC DNA]</scope>
    <source>
        <strain evidence="3">CECT 7735</strain>
    </source>
</reference>
<dbReference type="EMBL" id="CYTW01000004">
    <property type="protein sequence ID" value="CUK08706.1"/>
    <property type="molecule type" value="Genomic_DNA"/>
</dbReference>
<organism evidence="2 3">
    <name type="scientific">Shimia thalassica</name>
    <dbReference type="NCBI Taxonomy" id="1715693"/>
    <lineage>
        <taxon>Bacteria</taxon>
        <taxon>Pseudomonadati</taxon>
        <taxon>Pseudomonadota</taxon>
        <taxon>Alphaproteobacteria</taxon>
        <taxon>Rhodobacterales</taxon>
        <taxon>Roseobacteraceae</taxon>
    </lineage>
</organism>
<dbReference type="GeneID" id="83883096"/>
<feature type="domain" description="DUF6473" evidence="1">
    <location>
        <begin position="6"/>
        <end position="114"/>
    </location>
</feature>
<sequence length="291" mass="32592">MTLNYHMESSHVAEYDLYTLPGVDFTLRGPQWPLHASTPSISFLGAAQTFGAFCKYPFPNLLGEMLSARVLNFGRGGAGPGFYSKQQAVLDYVNSTDCCVVQVMSARSSVENAYMSTVEGLTKVEMLQGSKKGQIILGHAAYKDLANELPREEFHALVAETRETFIKQFELLASQITVPKILVYVGRNAPLKDLAVDEKWQNNELIGLHPHMISESVVARVSEFFDQTILSYGALGFDQKMMNRFTGENVSIKRSETYTVTRHNAYISPYLQTKTALSLYRPINEVLAKRR</sequence>
<dbReference type="Pfam" id="PF20078">
    <property type="entry name" value="DUF6473"/>
    <property type="match status" value="1"/>
</dbReference>
<dbReference type="Proteomes" id="UP000051870">
    <property type="component" value="Unassembled WGS sequence"/>
</dbReference>
<dbReference type="AlphaFoldDB" id="A0A0P1IEM4"/>
<name>A0A0P1IEM4_9RHOB</name>
<accession>A0A0P1IEM4</accession>
<evidence type="ECO:0000313" key="2">
    <source>
        <dbReference type="EMBL" id="CUK08706.1"/>
    </source>
</evidence>
<dbReference type="RefSeq" id="WP_145865355.1">
    <property type="nucleotide sequence ID" value="NZ_CYTW01000004.1"/>
</dbReference>
<gene>
    <name evidence="2" type="ORF">PH7735_03282</name>
</gene>
<proteinExistence type="predicted"/>